<dbReference type="GO" id="GO:0140664">
    <property type="term" value="F:ATP-dependent DNA damage sensor activity"/>
    <property type="evidence" value="ECO:0007669"/>
    <property type="project" value="InterPro"/>
</dbReference>
<feature type="domain" description="CUE" evidence="6">
    <location>
        <begin position="741"/>
        <end position="784"/>
    </location>
</feature>
<dbReference type="PANTHER" id="PTHR22942">
    <property type="entry name" value="RECA/RAD51/RADA DNA STRAND-PAIRING FAMILY MEMBER"/>
    <property type="match status" value="1"/>
</dbReference>
<dbReference type="InterPro" id="IPR027417">
    <property type="entry name" value="P-loop_NTPase"/>
</dbReference>
<dbReference type="GO" id="GO:0000150">
    <property type="term" value="F:DNA strand exchange activity"/>
    <property type="evidence" value="ECO:0007669"/>
    <property type="project" value="TreeGrafter"/>
</dbReference>
<dbReference type="GO" id="GO:0003690">
    <property type="term" value="F:double-stranded DNA binding"/>
    <property type="evidence" value="ECO:0007669"/>
    <property type="project" value="TreeGrafter"/>
</dbReference>
<feature type="region of interest" description="Disordered" evidence="4">
    <location>
        <begin position="1"/>
        <end position="42"/>
    </location>
</feature>
<dbReference type="GO" id="GO:0000794">
    <property type="term" value="C:condensed nuclear chromosome"/>
    <property type="evidence" value="ECO:0007669"/>
    <property type="project" value="TreeGrafter"/>
</dbReference>
<dbReference type="InterPro" id="IPR013632">
    <property type="entry name" value="Rad51_C"/>
</dbReference>
<dbReference type="Pfam" id="PF08423">
    <property type="entry name" value="Rad51"/>
    <property type="match status" value="1"/>
</dbReference>
<accession>A0A8H7UB42</accession>
<dbReference type="GO" id="GO:0042148">
    <property type="term" value="P:DNA strand invasion"/>
    <property type="evidence" value="ECO:0007669"/>
    <property type="project" value="TreeGrafter"/>
</dbReference>
<dbReference type="InterPro" id="IPR003892">
    <property type="entry name" value="CUE"/>
</dbReference>
<feature type="compositionally biased region" description="Polar residues" evidence="4">
    <location>
        <begin position="1"/>
        <end position="10"/>
    </location>
</feature>
<dbReference type="InterPro" id="IPR041800">
    <property type="entry name" value="ASCC2_CUE"/>
</dbReference>
<proteinExistence type="predicted"/>
<keyword evidence="1" id="KW-0547">Nucleotide-binding</keyword>
<dbReference type="NCBIfam" id="NF003301">
    <property type="entry name" value="PRK04301.1"/>
    <property type="match status" value="1"/>
</dbReference>
<feature type="region of interest" description="Disordered" evidence="4">
    <location>
        <begin position="997"/>
        <end position="1055"/>
    </location>
</feature>
<dbReference type="Gene3D" id="3.40.50.300">
    <property type="entry name" value="P-loop containing nucleotide triphosphate hydrolases"/>
    <property type="match status" value="1"/>
</dbReference>
<dbReference type="GO" id="GO:0000730">
    <property type="term" value="P:DNA recombinase assembly"/>
    <property type="evidence" value="ECO:0007669"/>
    <property type="project" value="TreeGrafter"/>
</dbReference>
<dbReference type="FunFam" id="3.40.50.300:FF:002052">
    <property type="entry name" value="DNA repair protein RAD51 homolog"/>
    <property type="match status" value="1"/>
</dbReference>
<gene>
    <name evidence="7" type="ORF">INT44_008775</name>
</gene>
<evidence type="ECO:0000259" key="5">
    <source>
        <dbReference type="PROSITE" id="PS50162"/>
    </source>
</evidence>
<dbReference type="PROSITE" id="PS50162">
    <property type="entry name" value="RECA_2"/>
    <property type="match status" value="1"/>
</dbReference>
<keyword evidence="3" id="KW-0238">DNA-binding</keyword>
<dbReference type="GO" id="GO:0070192">
    <property type="term" value="P:chromosome organization involved in meiotic cell cycle"/>
    <property type="evidence" value="ECO:0007669"/>
    <property type="project" value="TreeGrafter"/>
</dbReference>
<dbReference type="SUPFAM" id="SSF47794">
    <property type="entry name" value="Rad51 N-terminal domain-like"/>
    <property type="match status" value="1"/>
</dbReference>
<keyword evidence="2" id="KW-0067">ATP-binding</keyword>
<feature type="compositionally biased region" description="Polar residues" evidence="4">
    <location>
        <begin position="997"/>
        <end position="1008"/>
    </location>
</feature>
<dbReference type="PROSITE" id="PS51140">
    <property type="entry name" value="CUE"/>
    <property type="match status" value="1"/>
</dbReference>
<dbReference type="CDD" id="cd14364">
    <property type="entry name" value="CUE_ASCC2"/>
    <property type="match status" value="1"/>
</dbReference>
<dbReference type="Gene3D" id="1.10.8.10">
    <property type="entry name" value="DNA helicase RuvA subunit, C-terminal domain"/>
    <property type="match status" value="1"/>
</dbReference>
<dbReference type="InterPro" id="IPR020588">
    <property type="entry name" value="RecA_ATP-bd"/>
</dbReference>
<dbReference type="GO" id="GO:0003697">
    <property type="term" value="F:single-stranded DNA binding"/>
    <property type="evidence" value="ECO:0007669"/>
    <property type="project" value="TreeGrafter"/>
</dbReference>
<dbReference type="GO" id="GO:0043130">
    <property type="term" value="F:ubiquitin binding"/>
    <property type="evidence" value="ECO:0007669"/>
    <property type="project" value="InterPro"/>
</dbReference>
<dbReference type="GO" id="GO:0006312">
    <property type="term" value="P:mitotic recombination"/>
    <property type="evidence" value="ECO:0007669"/>
    <property type="project" value="TreeGrafter"/>
</dbReference>
<reference evidence="7" key="1">
    <citation type="submission" date="2020-12" db="EMBL/GenBank/DDBJ databases">
        <title>Metabolic potential, ecology and presence of endohyphal bacteria is reflected in genomic diversity of Mucoromycotina.</title>
        <authorList>
            <person name="Muszewska A."/>
            <person name="Okrasinska A."/>
            <person name="Steczkiewicz K."/>
            <person name="Drgas O."/>
            <person name="Orlowska M."/>
            <person name="Perlinska-Lenart U."/>
            <person name="Aleksandrzak-Piekarczyk T."/>
            <person name="Szatraj K."/>
            <person name="Zielenkiewicz U."/>
            <person name="Pilsyk S."/>
            <person name="Malc E."/>
            <person name="Mieczkowski P."/>
            <person name="Kruszewska J.S."/>
            <person name="Biernat P."/>
            <person name="Pawlowska J."/>
        </authorList>
    </citation>
    <scope>NUCLEOTIDE SEQUENCE</scope>
    <source>
        <strain evidence="7">WA0000051536</strain>
    </source>
</reference>
<evidence type="ECO:0000256" key="3">
    <source>
        <dbReference type="ARBA" id="ARBA00023125"/>
    </source>
</evidence>
<evidence type="ECO:0000313" key="7">
    <source>
        <dbReference type="EMBL" id="KAG2173423.1"/>
    </source>
</evidence>
<evidence type="ECO:0000256" key="1">
    <source>
        <dbReference type="ARBA" id="ARBA00022741"/>
    </source>
</evidence>
<dbReference type="OrthoDB" id="5577209at2759"/>
<name>A0A8H7UB42_9FUNG</name>
<keyword evidence="8" id="KW-1185">Reference proteome</keyword>
<dbReference type="InterPro" id="IPR009060">
    <property type="entry name" value="UBA-like_sf"/>
</dbReference>
<evidence type="ECO:0000313" key="8">
    <source>
        <dbReference type="Proteomes" id="UP000612746"/>
    </source>
</evidence>
<comment type="caution">
    <text evidence="7">The sequence shown here is derived from an EMBL/GenBank/DDBJ whole genome shotgun (WGS) entry which is preliminary data.</text>
</comment>
<protein>
    <submittedName>
        <fullName evidence="7">Uncharacterized protein</fullName>
    </submittedName>
</protein>
<evidence type="ECO:0000256" key="4">
    <source>
        <dbReference type="SAM" id="MobiDB-lite"/>
    </source>
</evidence>
<dbReference type="SUPFAM" id="SSF46934">
    <property type="entry name" value="UBA-like"/>
    <property type="match status" value="1"/>
</dbReference>
<dbReference type="Proteomes" id="UP000612746">
    <property type="component" value="Unassembled WGS sequence"/>
</dbReference>
<dbReference type="GO" id="GO:0005524">
    <property type="term" value="F:ATP binding"/>
    <property type="evidence" value="ECO:0007669"/>
    <property type="project" value="UniProtKB-KW"/>
</dbReference>
<dbReference type="GO" id="GO:0007131">
    <property type="term" value="P:reciprocal meiotic recombination"/>
    <property type="evidence" value="ECO:0007669"/>
    <property type="project" value="TreeGrafter"/>
</dbReference>
<dbReference type="PANTHER" id="PTHR22942:SF30">
    <property type="entry name" value="MEIOTIC RECOMBINATION PROTEIN DMC1_LIM15 HOMOLOG"/>
    <property type="match status" value="1"/>
</dbReference>
<sequence length="1055" mass="117305">MPSRRATTPLNAEALDENQPLTEKSKDNEVQDEEDEESHGISVADINKLKTAGICTVRGVHMATKRNLCKIKGLSETKVDKIKEAASKISKCSFITAMEVSHARKKVFKISTGSKQLDVLLGGGIQSMSITEAFGEYRTGKTQLAHTFCVKVQLPTLMGGANGKAAYIDTEGTFRPDRIRSIAEGYNIDPEMALENIVVARAYNSEHQMDLIAEIAAQFAEERGIYKLLVSQKTNVHKNASKLLKCCAQIVDSIIALFRCDYSGRGELAERQQKLGVMLNRLLKISEEYNVAVYVTNQMCADPGGGLTFVADPKKPVGGHILGRGEERVAKVYDSPDVPESEASYAITNGGIADINMTAIPPYVPRSVAGITHDEWDIAHRLWAGSIQDLLLAESIGAAISDFPDLPPFLDTFFTAQLSEPEYADIELLRLVFLLYVRASASLAADPALASADMFTPDRLLNFATLYTKANIKVVRSCFQQITDNVPAVLEQYIQSLGTITEFYASFTRQVLSDAELHQILSLSTALDALFAASTPIAQVFESSQDFITSLVALYDGPLKQTAINLRNDNAKDKVRLVRSTKLTLLSMFNNLIDASFFSQFGYATNLHDWEVLEKRDDHADGNLETIHHLNNMLLDLIERSGIEASVTSLIDAPLIIDVEIEAMLGNKISKVNREKFQGEDEQLEFLVLSMEHLRAMCTTTESHQRRKQQLKSLKSSLQAPKSTPLVPAVATPQPDESYIKMSTLISQITDLFPDLGAGFVEACLEHYGGNVEQATNQLLEDNLPPNLASMDRTLARKPMAAEQPADEQVATVMSNLSLSDDSQLRTRRNIFDNDEFDVFAGKKVQTQQIHRGKQNRGTADKMLDDKSFVQSEKASLLERIANIYEDEIDDTYDDVGMPTGKVDLGAVEDGSEDVVRERRTEMDPGIIHESDLVHAFVNNITIFDRSAASRRSPQRAQLRKATNMTDEQLEGWSIMFSRNPRKQRILDKYALWDGQQSEMQDSPSAPKQNDRNARPPRTPTQERNYKDKNKAKMANHSRKKMHDKKIGRSMPPPS</sequence>
<dbReference type="Gene3D" id="1.10.150.20">
    <property type="entry name" value="5' to 3' exonuclease, C-terminal subdomain"/>
    <property type="match status" value="1"/>
</dbReference>
<organism evidence="7 8">
    <name type="scientific">Umbelopsis vinacea</name>
    <dbReference type="NCBI Taxonomy" id="44442"/>
    <lineage>
        <taxon>Eukaryota</taxon>
        <taxon>Fungi</taxon>
        <taxon>Fungi incertae sedis</taxon>
        <taxon>Mucoromycota</taxon>
        <taxon>Mucoromycotina</taxon>
        <taxon>Umbelopsidomycetes</taxon>
        <taxon>Umbelopsidales</taxon>
        <taxon>Umbelopsidaceae</taxon>
        <taxon>Umbelopsis</taxon>
    </lineage>
</organism>
<evidence type="ECO:0000259" key="6">
    <source>
        <dbReference type="PROSITE" id="PS51140"/>
    </source>
</evidence>
<evidence type="ECO:0000256" key="2">
    <source>
        <dbReference type="ARBA" id="ARBA00022840"/>
    </source>
</evidence>
<dbReference type="InterPro" id="IPR010995">
    <property type="entry name" value="DNA_repair_Rad51/TF_NusA_a-hlx"/>
</dbReference>
<dbReference type="Pfam" id="PF02845">
    <property type="entry name" value="CUE"/>
    <property type="match status" value="1"/>
</dbReference>
<feature type="domain" description="RecA family profile 1" evidence="5">
    <location>
        <begin position="106"/>
        <end position="299"/>
    </location>
</feature>
<dbReference type="SUPFAM" id="SSF52540">
    <property type="entry name" value="P-loop containing nucleoside triphosphate hydrolases"/>
    <property type="match status" value="1"/>
</dbReference>
<feature type="compositionally biased region" description="Basic residues" evidence="4">
    <location>
        <begin position="1032"/>
        <end position="1048"/>
    </location>
</feature>
<dbReference type="AlphaFoldDB" id="A0A8H7UB42"/>
<feature type="region of interest" description="Disordered" evidence="4">
    <location>
        <begin position="701"/>
        <end position="731"/>
    </location>
</feature>
<dbReference type="EMBL" id="JAEPRA010000019">
    <property type="protein sequence ID" value="KAG2173423.1"/>
    <property type="molecule type" value="Genomic_DNA"/>
</dbReference>
<dbReference type="SMART" id="SM00546">
    <property type="entry name" value="CUE"/>
    <property type="match status" value="1"/>
</dbReference>